<evidence type="ECO:0000256" key="6">
    <source>
        <dbReference type="ARBA" id="ARBA00022786"/>
    </source>
</evidence>
<keyword evidence="5" id="KW-0863">Zinc-finger</keyword>
<keyword evidence="6" id="KW-0833">Ubl conjugation pathway</keyword>
<proteinExistence type="predicted"/>
<evidence type="ECO:0000313" key="9">
    <source>
        <dbReference type="EMBL" id="QHT33919.1"/>
    </source>
</evidence>
<evidence type="ECO:0000256" key="3">
    <source>
        <dbReference type="ARBA" id="ARBA00022723"/>
    </source>
</evidence>
<sequence>MAELQQQQQQQEEEPVIQYRCIAMNKTDIRKRCKKAIHKNSNLFCTIHNKKNPALVAIGPLADNNMNDIWNSTRFIDEETYTIENDQAFIDYERKKEEDERIYRETILQEVIEKEQRLASITTCKVCLDNELLNGDLIRCTNADCDNKHLVCVDCMKGHIDSLISNGMAGTICIFDKSDKCKGEYSSEIIENVLTLTNPEIKDKWTELVHIGEITKMASICDDYVICPLCCKWGCIFEIPAGVMINFYIPCGGCSRSWCNVCKRPAHEGRTCYKLEFLNEESREKRCDIIDHMIQEIVTKSLTHCCSTCGCSYIKEEGCNLMICPKCDSMSCYLCNMKLYYKNNTKYWHFAGHELSDADAQCRLWNNDAGDGKVNQGNLEFNQKAIETELMKFTKANHPGNVGELICERIIHTFVKDAEYKKIVTIFTDMLKLFKGIRVK</sequence>
<keyword evidence="2" id="KW-0808">Transferase</keyword>
<keyword evidence="7" id="KW-0862">Zinc</keyword>
<evidence type="ECO:0000256" key="7">
    <source>
        <dbReference type="ARBA" id="ARBA00022833"/>
    </source>
</evidence>
<dbReference type="InterPro" id="IPR044066">
    <property type="entry name" value="TRIAD_supradom"/>
</dbReference>
<dbReference type="InterPro" id="IPR051628">
    <property type="entry name" value="LUBAC_E3_Ligases"/>
</dbReference>
<dbReference type="PANTHER" id="PTHR22770:SF47">
    <property type="entry name" value="E3 UBIQUITIN-PROTEIN LIGASE RNF216"/>
    <property type="match status" value="1"/>
</dbReference>
<dbReference type="GO" id="GO:0008270">
    <property type="term" value="F:zinc ion binding"/>
    <property type="evidence" value="ECO:0007669"/>
    <property type="project" value="UniProtKB-KW"/>
</dbReference>
<dbReference type="SUPFAM" id="SSF57850">
    <property type="entry name" value="RING/U-box"/>
    <property type="match status" value="1"/>
</dbReference>
<dbReference type="Pfam" id="PF26200">
    <property type="entry name" value="Rcat_RNF216"/>
    <property type="match status" value="1"/>
</dbReference>
<protein>
    <recommendedName>
        <fullName evidence="8">RING-type domain-containing protein</fullName>
    </recommendedName>
</protein>
<accession>A0A6C0F061</accession>
<reference evidence="9" key="1">
    <citation type="journal article" date="2020" name="Nature">
        <title>Giant virus diversity and host interactions through global metagenomics.</title>
        <authorList>
            <person name="Schulz F."/>
            <person name="Roux S."/>
            <person name="Paez-Espino D."/>
            <person name="Jungbluth S."/>
            <person name="Walsh D.A."/>
            <person name="Denef V.J."/>
            <person name="McMahon K.D."/>
            <person name="Konstantinidis K.T."/>
            <person name="Eloe-Fadrosh E.A."/>
            <person name="Kyrpides N.C."/>
            <person name="Woyke T."/>
        </authorList>
    </citation>
    <scope>NUCLEOTIDE SEQUENCE</scope>
    <source>
        <strain evidence="9">GVMAG-M-3300009161-52</strain>
    </source>
</reference>
<keyword evidence="3" id="KW-0479">Metal-binding</keyword>
<organism evidence="9">
    <name type="scientific">viral metagenome</name>
    <dbReference type="NCBI Taxonomy" id="1070528"/>
    <lineage>
        <taxon>unclassified sequences</taxon>
        <taxon>metagenomes</taxon>
        <taxon>organismal metagenomes</taxon>
    </lineage>
</organism>
<dbReference type="PROSITE" id="PS51873">
    <property type="entry name" value="TRIAD"/>
    <property type="match status" value="1"/>
</dbReference>
<evidence type="ECO:0000256" key="5">
    <source>
        <dbReference type="ARBA" id="ARBA00022771"/>
    </source>
</evidence>
<feature type="domain" description="RING-type" evidence="8">
    <location>
        <begin position="120"/>
        <end position="357"/>
    </location>
</feature>
<comment type="pathway">
    <text evidence="1">Protein modification; protein ubiquitination.</text>
</comment>
<dbReference type="PANTHER" id="PTHR22770">
    <property type="entry name" value="UBIQUITIN CONJUGATING ENZYME 7 INTERACTING PROTEIN-RELATED"/>
    <property type="match status" value="1"/>
</dbReference>
<evidence type="ECO:0000259" key="8">
    <source>
        <dbReference type="PROSITE" id="PS51873"/>
    </source>
</evidence>
<keyword evidence="4" id="KW-0677">Repeat</keyword>
<evidence type="ECO:0000256" key="1">
    <source>
        <dbReference type="ARBA" id="ARBA00004906"/>
    </source>
</evidence>
<evidence type="ECO:0000256" key="4">
    <source>
        <dbReference type="ARBA" id="ARBA00022737"/>
    </source>
</evidence>
<dbReference type="EMBL" id="MN738980">
    <property type="protein sequence ID" value="QHT33919.1"/>
    <property type="molecule type" value="Genomic_DNA"/>
</dbReference>
<dbReference type="GO" id="GO:0016740">
    <property type="term" value="F:transferase activity"/>
    <property type="evidence" value="ECO:0007669"/>
    <property type="project" value="UniProtKB-KW"/>
</dbReference>
<name>A0A6C0F061_9ZZZZ</name>
<dbReference type="AlphaFoldDB" id="A0A6C0F061"/>
<evidence type="ECO:0000256" key="2">
    <source>
        <dbReference type="ARBA" id="ARBA00022679"/>
    </source>
</evidence>